<organism evidence="2 3">
    <name type="scientific">Symbiodinium microadriaticum</name>
    <name type="common">Dinoflagellate</name>
    <name type="synonym">Zooxanthella microadriatica</name>
    <dbReference type="NCBI Taxonomy" id="2951"/>
    <lineage>
        <taxon>Eukaryota</taxon>
        <taxon>Sar</taxon>
        <taxon>Alveolata</taxon>
        <taxon>Dinophyceae</taxon>
        <taxon>Suessiales</taxon>
        <taxon>Symbiodiniaceae</taxon>
        <taxon>Symbiodinium</taxon>
    </lineage>
</organism>
<dbReference type="Proteomes" id="UP000186817">
    <property type="component" value="Unassembled WGS sequence"/>
</dbReference>
<sequence>MTSEDWATHAQEQSITYIWAAGNALWGLLHLAWFVKRAFWPLVYK</sequence>
<proteinExistence type="predicted"/>
<dbReference type="AlphaFoldDB" id="A0A1Q9BUK6"/>
<name>A0A1Q9BUK6_SYMMI</name>
<feature type="transmembrane region" description="Helical" evidence="1">
    <location>
        <begin position="15"/>
        <end position="35"/>
    </location>
</feature>
<evidence type="ECO:0000313" key="3">
    <source>
        <dbReference type="Proteomes" id="UP000186817"/>
    </source>
</evidence>
<keyword evidence="1" id="KW-1133">Transmembrane helix</keyword>
<keyword evidence="3" id="KW-1185">Reference proteome</keyword>
<comment type="caution">
    <text evidence="2">The sequence shown here is derived from an EMBL/GenBank/DDBJ whole genome shotgun (WGS) entry which is preliminary data.</text>
</comment>
<evidence type="ECO:0000313" key="2">
    <source>
        <dbReference type="EMBL" id="OLP74345.1"/>
    </source>
</evidence>
<gene>
    <name evidence="2" type="ORF">AK812_SmicGene46140</name>
</gene>
<accession>A0A1Q9BUK6</accession>
<keyword evidence="1" id="KW-0812">Transmembrane</keyword>
<reference evidence="2 3" key="1">
    <citation type="submission" date="2016-02" db="EMBL/GenBank/DDBJ databases">
        <title>Genome analysis of coral dinoflagellate symbionts highlights evolutionary adaptations to a symbiotic lifestyle.</title>
        <authorList>
            <person name="Aranda M."/>
            <person name="Li Y."/>
            <person name="Liew Y.J."/>
            <person name="Baumgarten S."/>
            <person name="Simakov O."/>
            <person name="Wilson M."/>
            <person name="Piel J."/>
            <person name="Ashoor H."/>
            <person name="Bougouffa S."/>
            <person name="Bajic V.B."/>
            <person name="Ryu T."/>
            <person name="Ravasi T."/>
            <person name="Bayer T."/>
            <person name="Micklem G."/>
            <person name="Kim H."/>
            <person name="Bhak J."/>
            <person name="Lajeunesse T.C."/>
            <person name="Voolstra C.R."/>
        </authorList>
    </citation>
    <scope>NUCLEOTIDE SEQUENCE [LARGE SCALE GENOMIC DNA]</scope>
    <source>
        <strain evidence="2 3">CCMP2467</strain>
    </source>
</reference>
<feature type="non-terminal residue" evidence="2">
    <location>
        <position position="45"/>
    </location>
</feature>
<protein>
    <submittedName>
        <fullName evidence="2">Uncharacterized protein</fullName>
    </submittedName>
</protein>
<evidence type="ECO:0000256" key="1">
    <source>
        <dbReference type="SAM" id="Phobius"/>
    </source>
</evidence>
<keyword evidence="1" id="KW-0472">Membrane</keyword>
<dbReference type="EMBL" id="LSRX01003868">
    <property type="protein sequence ID" value="OLP74345.1"/>
    <property type="molecule type" value="Genomic_DNA"/>
</dbReference>